<reference evidence="2 3" key="1">
    <citation type="submission" date="2014-04" db="EMBL/GenBank/DDBJ databases">
        <authorList>
            <consortium name="DOE Joint Genome Institute"/>
            <person name="Kuo A."/>
            <person name="Girlanda M."/>
            <person name="Perotto S."/>
            <person name="Kohler A."/>
            <person name="Nagy L.G."/>
            <person name="Floudas D."/>
            <person name="Copeland A."/>
            <person name="Barry K.W."/>
            <person name="Cichocki N."/>
            <person name="Veneault-Fourrey C."/>
            <person name="LaButti K."/>
            <person name="Lindquist E.A."/>
            <person name="Lipzen A."/>
            <person name="Lundell T."/>
            <person name="Morin E."/>
            <person name="Murat C."/>
            <person name="Sun H."/>
            <person name="Tunlid A."/>
            <person name="Henrissat B."/>
            <person name="Grigoriev I.V."/>
            <person name="Hibbett D.S."/>
            <person name="Martin F."/>
            <person name="Nordberg H.P."/>
            <person name="Cantor M.N."/>
            <person name="Hua S.X."/>
        </authorList>
    </citation>
    <scope>NUCLEOTIDE SEQUENCE [LARGE SCALE GENOMIC DNA]</scope>
    <source>
        <strain evidence="2 3">MUT 4182</strain>
    </source>
</reference>
<gene>
    <name evidence="2" type="ORF">M407DRAFT_242549</name>
</gene>
<dbReference type="Proteomes" id="UP000054248">
    <property type="component" value="Unassembled WGS sequence"/>
</dbReference>
<name>A0A0C3QEE9_9AGAM</name>
<feature type="region of interest" description="Disordered" evidence="1">
    <location>
        <begin position="24"/>
        <end position="44"/>
    </location>
</feature>
<proteinExistence type="predicted"/>
<dbReference type="HOGENOM" id="CLU_2777764_0_0_1"/>
<dbReference type="EMBL" id="KN822981">
    <property type="protein sequence ID" value="KIO29545.1"/>
    <property type="molecule type" value="Genomic_DNA"/>
</dbReference>
<dbReference type="AlphaFoldDB" id="A0A0C3QEE9"/>
<keyword evidence="3" id="KW-1185">Reference proteome</keyword>
<feature type="compositionally biased region" description="Basic and acidic residues" evidence="1">
    <location>
        <begin position="26"/>
        <end position="41"/>
    </location>
</feature>
<organism evidence="2 3">
    <name type="scientific">Tulasnella calospora MUT 4182</name>
    <dbReference type="NCBI Taxonomy" id="1051891"/>
    <lineage>
        <taxon>Eukaryota</taxon>
        <taxon>Fungi</taxon>
        <taxon>Dikarya</taxon>
        <taxon>Basidiomycota</taxon>
        <taxon>Agaricomycotina</taxon>
        <taxon>Agaricomycetes</taxon>
        <taxon>Cantharellales</taxon>
        <taxon>Tulasnellaceae</taxon>
        <taxon>Tulasnella</taxon>
    </lineage>
</organism>
<sequence>MVWEDVRGGGDRLVIKGWIFSRQKKKTDQGNRNTKEVRENEGDSVTGGVICKRGDLRYGTVKRRKNNDR</sequence>
<protein>
    <submittedName>
        <fullName evidence="2">Uncharacterized protein</fullName>
    </submittedName>
</protein>
<evidence type="ECO:0000313" key="3">
    <source>
        <dbReference type="Proteomes" id="UP000054248"/>
    </source>
</evidence>
<evidence type="ECO:0000256" key="1">
    <source>
        <dbReference type="SAM" id="MobiDB-lite"/>
    </source>
</evidence>
<evidence type="ECO:0000313" key="2">
    <source>
        <dbReference type="EMBL" id="KIO29545.1"/>
    </source>
</evidence>
<accession>A0A0C3QEE9</accession>
<reference evidence="3" key="2">
    <citation type="submission" date="2015-01" db="EMBL/GenBank/DDBJ databases">
        <title>Evolutionary Origins and Diversification of the Mycorrhizal Mutualists.</title>
        <authorList>
            <consortium name="DOE Joint Genome Institute"/>
            <consortium name="Mycorrhizal Genomics Consortium"/>
            <person name="Kohler A."/>
            <person name="Kuo A."/>
            <person name="Nagy L.G."/>
            <person name="Floudas D."/>
            <person name="Copeland A."/>
            <person name="Barry K.W."/>
            <person name="Cichocki N."/>
            <person name="Veneault-Fourrey C."/>
            <person name="LaButti K."/>
            <person name="Lindquist E.A."/>
            <person name="Lipzen A."/>
            <person name="Lundell T."/>
            <person name="Morin E."/>
            <person name="Murat C."/>
            <person name="Riley R."/>
            <person name="Ohm R."/>
            <person name="Sun H."/>
            <person name="Tunlid A."/>
            <person name="Henrissat B."/>
            <person name="Grigoriev I.V."/>
            <person name="Hibbett D.S."/>
            <person name="Martin F."/>
        </authorList>
    </citation>
    <scope>NUCLEOTIDE SEQUENCE [LARGE SCALE GENOMIC DNA]</scope>
    <source>
        <strain evidence="3">MUT 4182</strain>
    </source>
</reference>